<evidence type="ECO:0000256" key="9">
    <source>
        <dbReference type="SAM" id="MobiDB-lite"/>
    </source>
</evidence>
<dbReference type="Gene3D" id="3.30.40.10">
    <property type="entry name" value="Zinc/RING finger domain, C3HC4 (zinc finger)"/>
    <property type="match status" value="2"/>
</dbReference>
<feature type="domain" description="RING-type" evidence="12">
    <location>
        <begin position="266"/>
        <end position="308"/>
    </location>
</feature>
<feature type="compositionally biased region" description="Polar residues" evidence="9">
    <location>
        <begin position="345"/>
        <end position="355"/>
    </location>
</feature>
<evidence type="ECO:0000256" key="1">
    <source>
        <dbReference type="ARBA" id="ARBA00004370"/>
    </source>
</evidence>
<dbReference type="PROSITE" id="PS50089">
    <property type="entry name" value="ZF_RING_2"/>
    <property type="match status" value="1"/>
</dbReference>
<dbReference type="PANTHER" id="PTHR45931:SF20">
    <property type="entry name" value="RING-TYPE E3 UBIQUITIN TRANSFERASE"/>
    <property type="match status" value="1"/>
</dbReference>
<feature type="signal peptide" evidence="11">
    <location>
        <begin position="1"/>
        <end position="20"/>
    </location>
</feature>
<dbReference type="InParanoid" id="A7SIX4"/>
<sequence>MERTFLLAVLLTIFVSSGLGEDTTTLTDYNRICVIPLGQSVNETEKCYEYGLADFGQLLSRSIQGFGVLASPKNACSTVQPIKSKSNMFWFLVIEDGGCSFGEKAYMAQKGEYDAAIIYSLTSDKIIDMESDEYGRKADDIVAIHIGKTAAKELTRIDVLARNNIVINPQYLLLWNLEVYILPFAVIVGICFVLMGLFMISRYYRHYLEKRRNRLSLTNLRKIPTKKFKKGDEYYDVCAICLDEYKEGDKLRILPCDHGDEYYDVCAICLDEYKEGDKLRILPCDHAYHCKCVDPWLTEGKRTCPVCKRPVETSKKKKQGIQGSADAEQGHHEHEPSETTPLIRPSTQTSTALPV</sequence>
<dbReference type="InterPro" id="IPR001841">
    <property type="entry name" value="Znf_RING"/>
</dbReference>
<dbReference type="GO" id="GO:0005737">
    <property type="term" value="C:cytoplasm"/>
    <property type="evidence" value="ECO:0000318"/>
    <property type="project" value="GO_Central"/>
</dbReference>
<keyword evidence="7 10" id="KW-0472">Membrane</keyword>
<feature type="chain" id="PRO_5002715290" description="RING-type domain-containing protein" evidence="11">
    <location>
        <begin position="21"/>
        <end position="355"/>
    </location>
</feature>
<evidence type="ECO:0000256" key="3">
    <source>
        <dbReference type="ARBA" id="ARBA00022723"/>
    </source>
</evidence>
<keyword evidence="5" id="KW-0862">Zinc</keyword>
<feature type="region of interest" description="Disordered" evidence="9">
    <location>
        <begin position="316"/>
        <end position="355"/>
    </location>
</feature>
<gene>
    <name evidence="13" type="ORF">NEMVEDRAFT_v1g212981</name>
</gene>
<dbReference type="Pfam" id="PF13639">
    <property type="entry name" value="zf-RING_2"/>
    <property type="match status" value="1"/>
</dbReference>
<keyword evidence="6 10" id="KW-1133">Transmembrane helix</keyword>
<dbReference type="eggNOG" id="KOG4628">
    <property type="taxonomic scope" value="Eukaryota"/>
</dbReference>
<dbReference type="GO" id="GO:0016020">
    <property type="term" value="C:membrane"/>
    <property type="evidence" value="ECO:0007669"/>
    <property type="project" value="UniProtKB-SubCell"/>
</dbReference>
<evidence type="ECO:0000256" key="11">
    <source>
        <dbReference type="SAM" id="SignalP"/>
    </source>
</evidence>
<dbReference type="GO" id="GO:0061630">
    <property type="term" value="F:ubiquitin protein ligase activity"/>
    <property type="evidence" value="ECO:0000318"/>
    <property type="project" value="GO_Central"/>
</dbReference>
<evidence type="ECO:0000256" key="8">
    <source>
        <dbReference type="PROSITE-ProRule" id="PRU00175"/>
    </source>
</evidence>
<evidence type="ECO:0000256" key="5">
    <source>
        <dbReference type="ARBA" id="ARBA00022833"/>
    </source>
</evidence>
<dbReference type="SMART" id="SM00184">
    <property type="entry name" value="RING"/>
    <property type="match status" value="1"/>
</dbReference>
<dbReference type="Gene3D" id="3.50.30.30">
    <property type="match status" value="1"/>
</dbReference>
<dbReference type="EMBL" id="DS469672">
    <property type="protein sequence ID" value="EDO36379.1"/>
    <property type="molecule type" value="Genomic_DNA"/>
</dbReference>
<dbReference type="Pfam" id="PF17123">
    <property type="entry name" value="zf-RING_11"/>
    <property type="match status" value="1"/>
</dbReference>
<comment type="subcellular location">
    <subcellularLocation>
        <location evidence="1">Membrane</location>
    </subcellularLocation>
</comment>
<evidence type="ECO:0000256" key="6">
    <source>
        <dbReference type="ARBA" id="ARBA00022989"/>
    </source>
</evidence>
<dbReference type="InterPro" id="IPR003137">
    <property type="entry name" value="PA_domain"/>
</dbReference>
<proteinExistence type="predicted"/>
<evidence type="ECO:0000313" key="14">
    <source>
        <dbReference type="Proteomes" id="UP000001593"/>
    </source>
</evidence>
<dbReference type="GO" id="GO:0006511">
    <property type="term" value="P:ubiquitin-dependent protein catabolic process"/>
    <property type="evidence" value="ECO:0000318"/>
    <property type="project" value="GO_Central"/>
</dbReference>
<evidence type="ECO:0000313" key="13">
    <source>
        <dbReference type="EMBL" id="EDO36379.1"/>
    </source>
</evidence>
<dbReference type="HOGENOM" id="CLU_035275_1_1_1"/>
<reference evidence="13 14" key="1">
    <citation type="journal article" date="2007" name="Science">
        <title>Sea anemone genome reveals ancestral eumetazoan gene repertoire and genomic organization.</title>
        <authorList>
            <person name="Putnam N.H."/>
            <person name="Srivastava M."/>
            <person name="Hellsten U."/>
            <person name="Dirks B."/>
            <person name="Chapman J."/>
            <person name="Salamov A."/>
            <person name="Terry A."/>
            <person name="Shapiro H."/>
            <person name="Lindquist E."/>
            <person name="Kapitonov V.V."/>
            <person name="Jurka J."/>
            <person name="Genikhovich G."/>
            <person name="Grigoriev I.V."/>
            <person name="Lucas S.M."/>
            <person name="Steele R.E."/>
            <person name="Finnerty J.R."/>
            <person name="Technau U."/>
            <person name="Martindale M.Q."/>
            <person name="Rokhsar D.S."/>
        </authorList>
    </citation>
    <scope>NUCLEOTIDE SEQUENCE [LARGE SCALE GENOMIC DNA]</scope>
    <source>
        <strain evidence="14">CH2 X CH6</strain>
    </source>
</reference>
<keyword evidence="2 10" id="KW-0812">Transmembrane</keyword>
<name>A7SIX4_NEMVE</name>
<dbReference type="SUPFAM" id="SSF57850">
    <property type="entry name" value="RING/U-box"/>
    <property type="match status" value="2"/>
</dbReference>
<protein>
    <recommendedName>
        <fullName evidence="12">RING-type domain-containing protein</fullName>
    </recommendedName>
</protein>
<keyword evidence="14" id="KW-1185">Reference proteome</keyword>
<evidence type="ECO:0000256" key="4">
    <source>
        <dbReference type="ARBA" id="ARBA00022771"/>
    </source>
</evidence>
<dbReference type="AlphaFoldDB" id="A7SIX4"/>
<organism evidence="13 14">
    <name type="scientific">Nematostella vectensis</name>
    <name type="common">Starlet sea anemone</name>
    <dbReference type="NCBI Taxonomy" id="45351"/>
    <lineage>
        <taxon>Eukaryota</taxon>
        <taxon>Metazoa</taxon>
        <taxon>Cnidaria</taxon>
        <taxon>Anthozoa</taxon>
        <taxon>Hexacorallia</taxon>
        <taxon>Actiniaria</taxon>
        <taxon>Edwardsiidae</taxon>
        <taxon>Nematostella</taxon>
    </lineage>
</organism>
<dbReference type="STRING" id="45351.A7SIX4"/>
<dbReference type="OMA" id="ECYLIAF"/>
<dbReference type="InterPro" id="IPR051834">
    <property type="entry name" value="RING_finger_E3_ligase"/>
</dbReference>
<evidence type="ECO:0000259" key="12">
    <source>
        <dbReference type="PROSITE" id="PS50089"/>
    </source>
</evidence>
<keyword evidence="4 8" id="KW-0863">Zinc-finger</keyword>
<accession>A7SIX4</accession>
<dbReference type="InterPro" id="IPR013083">
    <property type="entry name" value="Znf_RING/FYVE/PHD"/>
</dbReference>
<dbReference type="PhylomeDB" id="A7SIX4"/>
<dbReference type="PANTHER" id="PTHR45931">
    <property type="entry name" value="SI:CH211-59O9.10"/>
    <property type="match status" value="1"/>
</dbReference>
<keyword evidence="11" id="KW-0732">Signal</keyword>
<evidence type="ECO:0000256" key="2">
    <source>
        <dbReference type="ARBA" id="ARBA00022692"/>
    </source>
</evidence>
<evidence type="ECO:0000256" key="7">
    <source>
        <dbReference type="ARBA" id="ARBA00023136"/>
    </source>
</evidence>
<dbReference type="Proteomes" id="UP000001593">
    <property type="component" value="Unassembled WGS sequence"/>
</dbReference>
<dbReference type="GO" id="GO:0008270">
    <property type="term" value="F:zinc ion binding"/>
    <property type="evidence" value="ECO:0007669"/>
    <property type="project" value="UniProtKB-KW"/>
</dbReference>
<dbReference type="Pfam" id="PF02225">
    <property type="entry name" value="PA"/>
    <property type="match status" value="1"/>
</dbReference>
<feature type="compositionally biased region" description="Basic and acidic residues" evidence="9">
    <location>
        <begin position="328"/>
        <end position="337"/>
    </location>
</feature>
<dbReference type="FunCoup" id="A7SIX4">
    <property type="interactions" value="260"/>
</dbReference>
<evidence type="ECO:0000256" key="10">
    <source>
        <dbReference type="SAM" id="Phobius"/>
    </source>
</evidence>
<keyword evidence="3" id="KW-0479">Metal-binding</keyword>
<feature type="transmembrane region" description="Helical" evidence="10">
    <location>
        <begin position="180"/>
        <end position="204"/>
    </location>
</feature>